<evidence type="ECO:0000313" key="3">
    <source>
        <dbReference type="EMBL" id="MCY0109767.1"/>
    </source>
</evidence>
<dbReference type="EMBL" id="JANIGP010000011">
    <property type="protein sequence ID" value="MCY0109767.1"/>
    <property type="molecule type" value="Genomic_DNA"/>
</dbReference>
<comment type="caution">
    <text evidence="3">The sequence shown here is derived from an EMBL/GenBank/DDBJ whole genome shotgun (WGS) entry which is preliminary data.</text>
</comment>
<keyword evidence="2" id="KW-1133">Transmembrane helix</keyword>
<feature type="region of interest" description="Disordered" evidence="1">
    <location>
        <begin position="1"/>
        <end position="26"/>
    </location>
</feature>
<dbReference type="RefSeq" id="WP_267803169.1">
    <property type="nucleotide sequence ID" value="NZ_JANIGP010000011.1"/>
</dbReference>
<feature type="transmembrane region" description="Helical" evidence="2">
    <location>
        <begin position="132"/>
        <end position="153"/>
    </location>
</feature>
<keyword evidence="2" id="KW-0812">Transmembrane</keyword>
<protein>
    <submittedName>
        <fullName evidence="3">Uncharacterized protein</fullName>
    </submittedName>
</protein>
<gene>
    <name evidence="3" type="ORF">NQF78_15710</name>
</gene>
<evidence type="ECO:0000256" key="2">
    <source>
        <dbReference type="SAM" id="Phobius"/>
    </source>
</evidence>
<dbReference type="Proteomes" id="UP001207830">
    <property type="component" value="Unassembled WGS sequence"/>
</dbReference>
<evidence type="ECO:0000313" key="4">
    <source>
        <dbReference type="Proteomes" id="UP001207830"/>
    </source>
</evidence>
<proteinExistence type="predicted"/>
<feature type="region of interest" description="Disordered" evidence="1">
    <location>
        <begin position="65"/>
        <end position="100"/>
    </location>
</feature>
<name>A0ABT3YWI8_9PSED</name>
<reference evidence="3 4" key="1">
    <citation type="submission" date="2022-07" db="EMBL/GenBank/DDBJ databases">
        <title>Characterization of plant growth promoting rhizobacteria (PGPR) for use as bioinoculants in agriculture.</title>
        <authorList>
            <person name="Hassen A.I."/>
            <person name="Pierneef R."/>
        </authorList>
    </citation>
    <scope>NUCLEOTIDE SEQUENCE [LARGE SCALE GENOMIC DNA]</scope>
    <source>
        <strain evidence="3 4">SARCC-3054</strain>
    </source>
</reference>
<keyword evidence="2" id="KW-0472">Membrane</keyword>
<sequence>MKAREFSQYPVSDPSSEGQNAQAMNAVSRDEFNARIETIETRMDARVEGIRADFREFLAVQAERDKRRDQVQAERDNTRDQVQAERDHTQTEREKTQTERDKRYDMISQEMREIAKRVEDAARQGSTVKANVWAATAVQLLGIVAIVVGGYYANQANMYVAMQTTLAAVQAGRDISVPTPSAFPSLTPP</sequence>
<evidence type="ECO:0000256" key="1">
    <source>
        <dbReference type="SAM" id="MobiDB-lite"/>
    </source>
</evidence>
<keyword evidence="4" id="KW-1185">Reference proteome</keyword>
<accession>A0ABT3YWI8</accession>
<organism evidence="3 4">
    <name type="scientific">Pseudomonas monsensis</name>
    <dbReference type="NCBI Taxonomy" id="2745509"/>
    <lineage>
        <taxon>Bacteria</taxon>
        <taxon>Pseudomonadati</taxon>
        <taxon>Pseudomonadota</taxon>
        <taxon>Gammaproteobacteria</taxon>
        <taxon>Pseudomonadales</taxon>
        <taxon>Pseudomonadaceae</taxon>
        <taxon>Pseudomonas</taxon>
    </lineage>
</organism>
<feature type="compositionally biased region" description="Polar residues" evidence="1">
    <location>
        <begin position="9"/>
        <end position="25"/>
    </location>
</feature>